<dbReference type="InterPro" id="IPR050736">
    <property type="entry name" value="Sensor_HK_Regulatory"/>
</dbReference>
<comment type="subcellular location">
    <subcellularLocation>
        <location evidence="2">Membrane</location>
        <topology evidence="2">Multi-pass membrane protein</topology>
    </subcellularLocation>
</comment>
<keyword evidence="5" id="KW-0597">Phosphoprotein</keyword>
<dbReference type="FunFam" id="1.10.287.130:FF:000001">
    <property type="entry name" value="Two-component sensor histidine kinase"/>
    <property type="match status" value="1"/>
</dbReference>
<evidence type="ECO:0000256" key="7">
    <source>
        <dbReference type="ARBA" id="ARBA00022692"/>
    </source>
</evidence>
<keyword evidence="10" id="KW-0902">Two-component regulatory system</keyword>
<proteinExistence type="inferred from homology"/>
<evidence type="ECO:0000256" key="5">
    <source>
        <dbReference type="ARBA" id="ARBA00022553"/>
    </source>
</evidence>
<dbReference type="AlphaFoldDB" id="A0A1G9B114"/>
<dbReference type="InterPro" id="IPR036890">
    <property type="entry name" value="HATPase_C_sf"/>
</dbReference>
<dbReference type="Pfam" id="PF00512">
    <property type="entry name" value="HisKA"/>
    <property type="match status" value="1"/>
</dbReference>
<feature type="transmembrane region" description="Helical" evidence="13">
    <location>
        <begin position="6"/>
        <end position="25"/>
    </location>
</feature>
<dbReference type="PANTHER" id="PTHR43711">
    <property type="entry name" value="TWO-COMPONENT HISTIDINE KINASE"/>
    <property type="match status" value="1"/>
</dbReference>
<keyword evidence="12" id="KW-0175">Coiled coil</keyword>
<keyword evidence="8" id="KW-0418">Kinase</keyword>
<dbReference type="CDD" id="cd16922">
    <property type="entry name" value="HATPase_EvgS-ArcB-TorS-like"/>
    <property type="match status" value="1"/>
</dbReference>
<feature type="transmembrane region" description="Helical" evidence="13">
    <location>
        <begin position="205"/>
        <end position="226"/>
    </location>
</feature>
<dbReference type="SMART" id="SM00387">
    <property type="entry name" value="HATPase_c"/>
    <property type="match status" value="1"/>
</dbReference>
<keyword evidence="6" id="KW-0808">Transferase</keyword>
<feature type="transmembrane region" description="Helical" evidence="13">
    <location>
        <begin position="37"/>
        <end position="56"/>
    </location>
</feature>
<dbReference type="GO" id="GO:0022857">
    <property type="term" value="F:transmembrane transporter activity"/>
    <property type="evidence" value="ECO:0007669"/>
    <property type="project" value="InterPro"/>
</dbReference>
<evidence type="ECO:0000256" key="1">
    <source>
        <dbReference type="ARBA" id="ARBA00000085"/>
    </source>
</evidence>
<dbReference type="PROSITE" id="PS50283">
    <property type="entry name" value="NA_SOLUT_SYMP_3"/>
    <property type="match status" value="1"/>
</dbReference>
<organism evidence="15 16">
    <name type="scientific">Pseudomonas indica</name>
    <dbReference type="NCBI Taxonomy" id="137658"/>
    <lineage>
        <taxon>Bacteria</taxon>
        <taxon>Pseudomonadati</taxon>
        <taxon>Pseudomonadota</taxon>
        <taxon>Gammaproteobacteria</taxon>
        <taxon>Pseudomonadales</taxon>
        <taxon>Pseudomonadaceae</taxon>
        <taxon>Pseudomonas</taxon>
    </lineage>
</organism>
<evidence type="ECO:0000256" key="10">
    <source>
        <dbReference type="ARBA" id="ARBA00023012"/>
    </source>
</evidence>
<comment type="catalytic activity">
    <reaction evidence="1">
        <text>ATP + protein L-histidine = ADP + protein N-phospho-L-histidine.</text>
        <dbReference type="EC" id="2.7.13.3"/>
    </reaction>
</comment>
<keyword evidence="7 13" id="KW-0812">Transmembrane</keyword>
<dbReference type="GO" id="GO:0005886">
    <property type="term" value="C:plasma membrane"/>
    <property type="evidence" value="ECO:0007669"/>
    <property type="project" value="UniProtKB-ARBA"/>
</dbReference>
<dbReference type="CDD" id="cd10322">
    <property type="entry name" value="SLC5sbd"/>
    <property type="match status" value="1"/>
</dbReference>
<protein>
    <recommendedName>
        <fullName evidence="4">histidine kinase</fullName>
        <ecNumber evidence="4">2.7.13.3</ecNumber>
    </recommendedName>
</protein>
<dbReference type="STRING" id="137658.SAMN05216186_106103"/>
<keyword evidence="9 13" id="KW-1133">Transmembrane helix</keyword>
<feature type="transmembrane region" description="Helical" evidence="13">
    <location>
        <begin position="246"/>
        <end position="269"/>
    </location>
</feature>
<dbReference type="Gene3D" id="1.10.287.130">
    <property type="match status" value="1"/>
</dbReference>
<keyword evidence="16" id="KW-1185">Reference proteome</keyword>
<dbReference type="PANTHER" id="PTHR43711:SF30">
    <property type="entry name" value="HISTIDINE KINASE"/>
    <property type="match status" value="1"/>
</dbReference>
<dbReference type="PROSITE" id="PS50109">
    <property type="entry name" value="HIS_KIN"/>
    <property type="match status" value="1"/>
</dbReference>
<feature type="transmembrane region" description="Helical" evidence="13">
    <location>
        <begin position="167"/>
        <end position="184"/>
    </location>
</feature>
<evidence type="ECO:0000259" key="14">
    <source>
        <dbReference type="PROSITE" id="PS50109"/>
    </source>
</evidence>
<dbReference type="InterPro" id="IPR036097">
    <property type="entry name" value="HisK_dim/P_sf"/>
</dbReference>
<accession>A0A1G9B114</accession>
<comment type="similarity">
    <text evidence="3">Belongs to the sodium:solute symporter (SSF) (TC 2.A.21) family.</text>
</comment>
<feature type="transmembrane region" description="Helical" evidence="13">
    <location>
        <begin position="451"/>
        <end position="473"/>
    </location>
</feature>
<dbReference type="Gene3D" id="3.30.565.10">
    <property type="entry name" value="Histidine kinase-like ATPase, C-terminal domain"/>
    <property type="match status" value="1"/>
</dbReference>
<dbReference type="GO" id="GO:0000155">
    <property type="term" value="F:phosphorelay sensor kinase activity"/>
    <property type="evidence" value="ECO:0007669"/>
    <property type="project" value="InterPro"/>
</dbReference>
<evidence type="ECO:0000256" key="13">
    <source>
        <dbReference type="SAM" id="Phobius"/>
    </source>
</evidence>
<evidence type="ECO:0000256" key="3">
    <source>
        <dbReference type="ARBA" id="ARBA00006434"/>
    </source>
</evidence>
<evidence type="ECO:0000256" key="12">
    <source>
        <dbReference type="SAM" id="Coils"/>
    </source>
</evidence>
<dbReference type="InterPro" id="IPR001734">
    <property type="entry name" value="Na/solute_symporter"/>
</dbReference>
<keyword evidence="11 13" id="KW-0472">Membrane</keyword>
<feature type="transmembrane region" description="Helical" evidence="13">
    <location>
        <begin position="337"/>
        <end position="370"/>
    </location>
</feature>
<dbReference type="Proteomes" id="UP000198706">
    <property type="component" value="Unassembled WGS sequence"/>
</dbReference>
<feature type="coiled-coil region" evidence="12">
    <location>
        <begin position="648"/>
        <end position="689"/>
    </location>
</feature>
<evidence type="ECO:0000313" key="15">
    <source>
        <dbReference type="EMBL" id="SDK33128.1"/>
    </source>
</evidence>
<dbReference type="EC" id="2.7.13.3" evidence="4"/>
<gene>
    <name evidence="15" type="ORF">SAMN05216186_106103</name>
</gene>
<dbReference type="InterPro" id="IPR038377">
    <property type="entry name" value="Na/Glc_symporter_sf"/>
</dbReference>
<dbReference type="SMART" id="SM00388">
    <property type="entry name" value="HisKA"/>
    <property type="match status" value="1"/>
</dbReference>
<evidence type="ECO:0000256" key="6">
    <source>
        <dbReference type="ARBA" id="ARBA00022679"/>
    </source>
</evidence>
<feature type="transmembrane region" description="Helical" evidence="13">
    <location>
        <begin position="417"/>
        <end position="439"/>
    </location>
</feature>
<feature type="transmembrane region" description="Helical" evidence="13">
    <location>
        <begin position="290"/>
        <end position="317"/>
    </location>
</feature>
<dbReference type="InterPro" id="IPR005467">
    <property type="entry name" value="His_kinase_dom"/>
</dbReference>
<evidence type="ECO:0000256" key="11">
    <source>
        <dbReference type="ARBA" id="ARBA00023136"/>
    </source>
</evidence>
<dbReference type="CDD" id="cd00082">
    <property type="entry name" value="HisKA"/>
    <property type="match status" value="1"/>
</dbReference>
<feature type="transmembrane region" description="Helical" evidence="13">
    <location>
        <begin position="391"/>
        <end position="411"/>
    </location>
</feature>
<evidence type="ECO:0000256" key="2">
    <source>
        <dbReference type="ARBA" id="ARBA00004141"/>
    </source>
</evidence>
<dbReference type="InterPro" id="IPR003661">
    <property type="entry name" value="HisK_dim/P_dom"/>
</dbReference>
<feature type="domain" description="Histidine kinase" evidence="14">
    <location>
        <begin position="689"/>
        <end position="908"/>
    </location>
</feature>
<evidence type="ECO:0000256" key="4">
    <source>
        <dbReference type="ARBA" id="ARBA00012438"/>
    </source>
</evidence>
<sequence>MLFGGVILLASFAYLGILFAIAYWGDKRADAGRSIIANPYIYALSMAVYATSWTFYGSVGRAAASGVGFLPIYLGPTLMAALFWLVLRKMIRISKANRITSIADFIAARYGKSGLLGGLVTLIAVIGVIPYIALQLKAVSTSFLILLQYPEVAMPAKGQRVGLLQDTALYVALLLAAFTLLFGTRHLDATERHEGMVAAIAFESLVKLVAFLAVGVFVTFGLYHGFADLFEHAMRLPDVDRLLTLGNAAGTYGSWAWLIALSMLSILFLPRQFQVSVVENVNESHLAKAVWLFPLYLLAINIFVLPITFAGLMQFPPGTLDADTFVLTLPMAHRQEALTLLVFIGGLSAATGMVIVETIALSTMICNDLVMPLLLRWKVLALGSRSDLSGLLLGIRRGAILLLMLLGYVYYRAAGEAYALVSIGLVSFAAVAQFAPAMLGGMYWKQGTRNGALCGLSLGFLLWAYTLLLPSFAKSGWLPLAFIEEGPFGIAWLKPLALFGLEEMDDISHALFWSLLGNVGTYVGVSLFDRQGIREHAQAVLFVDAFKISGRGASPWRGSASLEEVMTLIGRFLGPVRTEDAFAQYAAGCGLRSWQALEPDAELVHFAETLLAGAIGASSARVMLASVVKEEPLGMDEVLNILDEASQLLAYSRQLEQKSAELEAATAELRAANERLQELDRMKDDFISTVTHELRTPLTSIRAFSEILNDNPELDARQRARFVAIIVKESERLTRMINQVLDLAKLESGRAEWHASELDLRTVIEDAVATTSQLLEERGASLTLQLPDEVPRVRADRDRLLQVLLNLISNAAKFCDRDAGRIVIALRVLPDALQVDVSDNGCGIDPADQETIFEKFRQVGDTLTEKPQGTGLGLPISRQIIRHFGGKLWVNSARGQGATFSFSLPLAGVAEEDV</sequence>
<dbReference type="FunFam" id="3.30.565.10:FF:000006">
    <property type="entry name" value="Sensor histidine kinase WalK"/>
    <property type="match status" value="1"/>
</dbReference>
<reference evidence="15 16" key="1">
    <citation type="submission" date="2016-10" db="EMBL/GenBank/DDBJ databases">
        <authorList>
            <person name="de Groot N.N."/>
        </authorList>
    </citation>
    <scope>NUCLEOTIDE SEQUENCE [LARGE SCALE GENOMIC DNA]</scope>
    <source>
        <strain evidence="15 16">JCM 21544</strain>
    </source>
</reference>
<dbReference type="Gene3D" id="1.20.1730.10">
    <property type="entry name" value="Sodium/glucose cotransporter"/>
    <property type="match status" value="1"/>
</dbReference>
<dbReference type="RefSeq" id="WP_084335428.1">
    <property type="nucleotide sequence ID" value="NZ_FNFD01000006.1"/>
</dbReference>
<evidence type="ECO:0000313" key="16">
    <source>
        <dbReference type="Proteomes" id="UP000198706"/>
    </source>
</evidence>
<dbReference type="InterPro" id="IPR004358">
    <property type="entry name" value="Sig_transdc_His_kin-like_C"/>
</dbReference>
<feature type="transmembrane region" description="Helical" evidence="13">
    <location>
        <begin position="115"/>
        <end position="134"/>
    </location>
</feature>
<dbReference type="SUPFAM" id="SSF55874">
    <property type="entry name" value="ATPase domain of HSP90 chaperone/DNA topoisomerase II/histidine kinase"/>
    <property type="match status" value="1"/>
</dbReference>
<feature type="transmembrane region" description="Helical" evidence="13">
    <location>
        <begin position="62"/>
        <end position="87"/>
    </location>
</feature>
<evidence type="ECO:0000256" key="8">
    <source>
        <dbReference type="ARBA" id="ARBA00022777"/>
    </source>
</evidence>
<name>A0A1G9B114_9PSED</name>
<dbReference type="SUPFAM" id="SSF47384">
    <property type="entry name" value="Homodimeric domain of signal transducing histidine kinase"/>
    <property type="match status" value="1"/>
</dbReference>
<dbReference type="InterPro" id="IPR003594">
    <property type="entry name" value="HATPase_dom"/>
</dbReference>
<dbReference type="PRINTS" id="PR00344">
    <property type="entry name" value="BCTRLSENSOR"/>
</dbReference>
<evidence type="ECO:0000256" key="9">
    <source>
        <dbReference type="ARBA" id="ARBA00022989"/>
    </source>
</evidence>
<dbReference type="Pfam" id="PF02518">
    <property type="entry name" value="HATPase_c"/>
    <property type="match status" value="1"/>
</dbReference>
<dbReference type="EMBL" id="FNFD01000006">
    <property type="protein sequence ID" value="SDK33128.1"/>
    <property type="molecule type" value="Genomic_DNA"/>
</dbReference>